<feature type="region of interest" description="Disordered" evidence="13">
    <location>
        <begin position="262"/>
        <end position="281"/>
    </location>
</feature>
<keyword evidence="11 12" id="KW-0407">Ion channel</keyword>
<dbReference type="Gene3D" id="1.10.287.70">
    <property type="match status" value="1"/>
</dbReference>
<keyword evidence="5 12" id="KW-0812">Transmembrane</keyword>
<dbReference type="GO" id="GO:0015271">
    <property type="term" value="F:outward rectifier potassium channel activity"/>
    <property type="evidence" value="ECO:0007669"/>
    <property type="project" value="TreeGrafter"/>
</dbReference>
<keyword evidence="4" id="KW-0633">Potassium transport</keyword>
<keyword evidence="6" id="KW-0631">Potassium channel</keyword>
<dbReference type="InterPro" id="IPR013099">
    <property type="entry name" value="K_chnl_dom"/>
</dbReference>
<proteinExistence type="inferred from homology"/>
<evidence type="ECO:0000256" key="2">
    <source>
        <dbReference type="ARBA" id="ARBA00006666"/>
    </source>
</evidence>
<dbReference type="InterPro" id="IPR003280">
    <property type="entry name" value="2pore_dom_K_chnl"/>
</dbReference>
<dbReference type="PANTHER" id="PTHR11003">
    <property type="entry name" value="POTASSIUM CHANNEL, SUBFAMILY K"/>
    <property type="match status" value="1"/>
</dbReference>
<dbReference type="AlphaFoldDB" id="A0A8S4DX62"/>
<dbReference type="EMBL" id="CAJHNJ030000009">
    <property type="protein sequence ID" value="CAG9105859.1"/>
    <property type="molecule type" value="Genomic_DNA"/>
</dbReference>
<comment type="caution">
    <text evidence="16">The sequence shown here is derived from an EMBL/GenBank/DDBJ whole genome shotgun (WGS) entry which is preliminary data.</text>
</comment>
<feature type="domain" description="Potassium channel" evidence="15">
    <location>
        <begin position="77"/>
        <end position="134"/>
    </location>
</feature>
<feature type="transmembrane region" description="Helical" evidence="14">
    <location>
        <begin position="222"/>
        <end position="245"/>
    </location>
</feature>
<evidence type="ECO:0000313" key="16">
    <source>
        <dbReference type="EMBL" id="CAG9105859.1"/>
    </source>
</evidence>
<evidence type="ECO:0000313" key="17">
    <source>
        <dbReference type="Proteomes" id="UP000653454"/>
    </source>
</evidence>
<keyword evidence="17" id="KW-1185">Reference proteome</keyword>
<dbReference type="InterPro" id="IPR003092">
    <property type="entry name" value="2pore_dom_K_chnl_TASK"/>
</dbReference>
<evidence type="ECO:0000256" key="8">
    <source>
        <dbReference type="ARBA" id="ARBA00022989"/>
    </source>
</evidence>
<evidence type="ECO:0000256" key="5">
    <source>
        <dbReference type="ARBA" id="ARBA00022692"/>
    </source>
</evidence>
<protein>
    <submittedName>
        <fullName evidence="16">(diamondback moth) hypothetical protein</fullName>
    </submittedName>
</protein>
<dbReference type="Pfam" id="PF07885">
    <property type="entry name" value="Ion_trans_2"/>
    <property type="match status" value="2"/>
</dbReference>
<name>A0A8S4DX62_PLUXY</name>
<feature type="transmembrane region" description="Helical" evidence="14">
    <location>
        <begin position="161"/>
        <end position="180"/>
    </location>
</feature>
<feature type="domain" description="Potassium channel" evidence="15">
    <location>
        <begin position="170"/>
        <end position="245"/>
    </location>
</feature>
<keyword evidence="9 12" id="KW-0406">Ion transport</keyword>
<evidence type="ECO:0000256" key="11">
    <source>
        <dbReference type="ARBA" id="ARBA00023303"/>
    </source>
</evidence>
<dbReference type="GO" id="GO:0022841">
    <property type="term" value="F:potassium ion leak channel activity"/>
    <property type="evidence" value="ECO:0007669"/>
    <property type="project" value="TreeGrafter"/>
</dbReference>
<dbReference type="FunFam" id="1.10.287.70:FF:000090">
    <property type="entry name" value="two pore potassium channel protein sup-9"/>
    <property type="match status" value="1"/>
</dbReference>
<evidence type="ECO:0000256" key="9">
    <source>
        <dbReference type="ARBA" id="ARBA00023065"/>
    </source>
</evidence>
<keyword evidence="3 12" id="KW-0813">Transport</keyword>
<keyword evidence="7" id="KW-0630">Potassium</keyword>
<evidence type="ECO:0000256" key="6">
    <source>
        <dbReference type="ARBA" id="ARBA00022826"/>
    </source>
</evidence>
<evidence type="ECO:0000256" key="7">
    <source>
        <dbReference type="ARBA" id="ARBA00022958"/>
    </source>
</evidence>
<reference evidence="16" key="1">
    <citation type="submission" date="2020-11" db="EMBL/GenBank/DDBJ databases">
        <authorList>
            <person name="Whiteford S."/>
        </authorList>
    </citation>
    <scope>NUCLEOTIDE SEQUENCE</scope>
</reference>
<feature type="transmembrane region" description="Helical" evidence="14">
    <location>
        <begin position="80"/>
        <end position="98"/>
    </location>
</feature>
<keyword evidence="8 14" id="KW-1133">Transmembrane helix</keyword>
<comment type="subcellular location">
    <subcellularLocation>
        <location evidence="1">Membrane</location>
        <topology evidence="1">Multi-pass membrane protein</topology>
    </subcellularLocation>
</comment>
<dbReference type="PRINTS" id="PR01333">
    <property type="entry name" value="2POREKCHANEL"/>
</dbReference>
<feature type="transmembrane region" description="Helical" evidence="14">
    <location>
        <begin position="192"/>
        <end position="210"/>
    </location>
</feature>
<accession>A0A8S4DX62</accession>
<feature type="transmembrane region" description="Helical" evidence="14">
    <location>
        <begin position="110"/>
        <end position="130"/>
    </location>
</feature>
<organism evidence="16 17">
    <name type="scientific">Plutella xylostella</name>
    <name type="common">Diamondback moth</name>
    <name type="synonym">Plutella maculipennis</name>
    <dbReference type="NCBI Taxonomy" id="51655"/>
    <lineage>
        <taxon>Eukaryota</taxon>
        <taxon>Metazoa</taxon>
        <taxon>Ecdysozoa</taxon>
        <taxon>Arthropoda</taxon>
        <taxon>Hexapoda</taxon>
        <taxon>Insecta</taxon>
        <taxon>Pterygota</taxon>
        <taxon>Neoptera</taxon>
        <taxon>Endopterygota</taxon>
        <taxon>Lepidoptera</taxon>
        <taxon>Glossata</taxon>
        <taxon>Ditrysia</taxon>
        <taxon>Yponomeutoidea</taxon>
        <taxon>Plutellidae</taxon>
        <taxon>Plutella</taxon>
    </lineage>
</organism>
<evidence type="ECO:0000256" key="1">
    <source>
        <dbReference type="ARBA" id="ARBA00004141"/>
    </source>
</evidence>
<comment type="similarity">
    <text evidence="2 12">Belongs to the two pore domain potassium channel (TC 1.A.1.8) family.</text>
</comment>
<dbReference type="SUPFAM" id="SSF81324">
    <property type="entry name" value="Voltage-gated potassium channels"/>
    <property type="match status" value="2"/>
</dbReference>
<evidence type="ECO:0000256" key="10">
    <source>
        <dbReference type="ARBA" id="ARBA00023136"/>
    </source>
</evidence>
<evidence type="ECO:0000256" key="12">
    <source>
        <dbReference type="RuleBase" id="RU003857"/>
    </source>
</evidence>
<gene>
    <name evidence="16" type="ORF">PLXY2_LOCUS3533</name>
</gene>
<evidence type="ECO:0000259" key="15">
    <source>
        <dbReference type="Pfam" id="PF07885"/>
    </source>
</evidence>
<evidence type="ECO:0000256" key="13">
    <source>
        <dbReference type="SAM" id="MobiDB-lite"/>
    </source>
</evidence>
<dbReference type="Proteomes" id="UP000653454">
    <property type="component" value="Unassembled WGS sequence"/>
</dbReference>
<keyword evidence="10 14" id="KW-0472">Membrane</keyword>
<dbReference type="GO" id="GO:0030322">
    <property type="term" value="P:stabilization of membrane potential"/>
    <property type="evidence" value="ECO:0007669"/>
    <property type="project" value="TreeGrafter"/>
</dbReference>
<evidence type="ECO:0000256" key="14">
    <source>
        <dbReference type="SAM" id="Phobius"/>
    </source>
</evidence>
<dbReference type="PANTHER" id="PTHR11003:SF291">
    <property type="entry name" value="IP11374P"/>
    <property type="match status" value="1"/>
</dbReference>
<evidence type="ECO:0000256" key="3">
    <source>
        <dbReference type="ARBA" id="ARBA00022448"/>
    </source>
</evidence>
<dbReference type="GO" id="GO:0005886">
    <property type="term" value="C:plasma membrane"/>
    <property type="evidence" value="ECO:0007669"/>
    <property type="project" value="TreeGrafter"/>
</dbReference>
<dbReference type="PRINTS" id="PR01095">
    <property type="entry name" value="TASKCHANNEL"/>
</dbReference>
<evidence type="ECO:0000256" key="4">
    <source>
        <dbReference type="ARBA" id="ARBA00022538"/>
    </source>
</evidence>
<sequence length="498" mass="55167">MKMKKQNVRTVSLVVCTFTYLLIGAAVFDALESDTESKRWEILSDMRSGLIRKYNISAEDYHMIEIVIIENKPHKAGPQWKFAGAFYFATVVLAMIGYGHSTPVTVGGKAFCMAYAMVGIPLGLVMFQSIGERLNKFASVVIRRAKCYLRCNTTDATEMNLMFATGMLSSIIITTGAAVFSSYEGWSYFDSFYYCFVTLTTIGFGDYVALQNDQALTSKPGYVALSLVFILFGLAVVAASINLLVLRFMTMQAEEAREDDADSQRLLSLEPRPPPRDDQTSVSVSVGCLLLLLQSRYASGGGVFEQRSLGLPSFSVVGQQVELCAGNREWNYLFVVSSEFLHVIVPKTRHQCESSVVAYVHATVSATSSVKASACSPPRAPLRASPRLPHPLTHRARLRVSERDRYSSVVLASGCCDWCKLEDEVEYGWNIPWLGLGVYCNGCPARSCEDDEAIIHGYCCGCAHHADRLPVTCPEFLQCPLNTHGLCHDYEYMMRCCC</sequence>